<name>A0AAU9AI00_LYSEN</name>
<dbReference type="KEGG" id="lem:LEN_1513"/>
<gene>
    <name evidence="1" type="ORF">LEN_1513</name>
</gene>
<accession>A0AAU9AI00</accession>
<protein>
    <submittedName>
        <fullName evidence="1">Uncharacterized protein</fullName>
    </submittedName>
</protein>
<proteinExistence type="predicted"/>
<organism evidence="1 2">
    <name type="scientific">Lysobacter enzymogenes</name>
    <dbReference type="NCBI Taxonomy" id="69"/>
    <lineage>
        <taxon>Bacteria</taxon>
        <taxon>Pseudomonadati</taxon>
        <taxon>Pseudomonadota</taxon>
        <taxon>Gammaproteobacteria</taxon>
        <taxon>Lysobacterales</taxon>
        <taxon>Lysobacteraceae</taxon>
        <taxon>Lysobacter</taxon>
    </lineage>
</organism>
<evidence type="ECO:0000313" key="1">
    <source>
        <dbReference type="EMBL" id="BAV97000.1"/>
    </source>
</evidence>
<evidence type="ECO:0000313" key="2">
    <source>
        <dbReference type="Proteomes" id="UP000218824"/>
    </source>
</evidence>
<sequence>MLFGLIVTKWSESVGPEGPPTKTFVAVFAAAVGGASAPTPFDRIAAMREMRGSVVTPDPAMSDEVGSIAQAFSK</sequence>
<reference evidence="1 2" key="1">
    <citation type="journal article" date="2017" name="DNA Res.">
        <title>Complete genome sequence and expression profile of the commercial lytic enzyme producer Lysobacter enzymogenes M497-1.</title>
        <authorList>
            <person name="Takami H."/>
            <person name="Toyoda A."/>
            <person name="Uchiyama I."/>
            <person name="Itoh T."/>
            <person name="Takaki Y."/>
            <person name="Arai W."/>
            <person name="Nishi S."/>
            <person name="Kawai M."/>
            <person name="Shinya K."/>
            <person name="Ikeda H."/>
        </authorList>
    </citation>
    <scope>NUCLEOTIDE SEQUENCE [LARGE SCALE GENOMIC DNA]</scope>
    <source>
        <strain evidence="1 2">M497-1</strain>
    </source>
</reference>
<dbReference type="AlphaFoldDB" id="A0AAU9AI00"/>
<dbReference type="EMBL" id="AP014940">
    <property type="protein sequence ID" value="BAV97000.1"/>
    <property type="molecule type" value="Genomic_DNA"/>
</dbReference>
<dbReference type="Proteomes" id="UP000218824">
    <property type="component" value="Chromosome"/>
</dbReference>